<organism evidence="7 8">
    <name type="scientific">Solimonas terrae</name>
    <dbReference type="NCBI Taxonomy" id="1396819"/>
    <lineage>
        <taxon>Bacteria</taxon>
        <taxon>Pseudomonadati</taxon>
        <taxon>Pseudomonadota</taxon>
        <taxon>Gammaproteobacteria</taxon>
        <taxon>Nevskiales</taxon>
        <taxon>Nevskiaceae</taxon>
        <taxon>Solimonas</taxon>
    </lineage>
</organism>
<keyword evidence="2 4" id="KW-0472">Membrane</keyword>
<evidence type="ECO:0000256" key="1">
    <source>
        <dbReference type="ARBA" id="ARBA00022729"/>
    </source>
</evidence>
<comment type="caution">
    <text evidence="7">The sequence shown here is derived from an EMBL/GenBank/DDBJ whole genome shotgun (WGS) entry which is preliminary data.</text>
</comment>
<proteinExistence type="inferred from homology"/>
<comment type="subcellular location">
    <subcellularLocation>
        <location evidence="4">Cell outer membrane</location>
        <topology evidence="4">Lipid-anchor</topology>
    </subcellularLocation>
</comment>
<dbReference type="PANTHER" id="PTHR37482:SF1">
    <property type="entry name" value="OUTER MEMBRANE PROTEIN ASSEMBLY FACTOR BAME"/>
    <property type="match status" value="1"/>
</dbReference>
<keyword evidence="3 4" id="KW-0998">Cell outer membrane</keyword>
<dbReference type="PROSITE" id="PS51257">
    <property type="entry name" value="PROKAR_LIPOPROTEIN"/>
    <property type="match status" value="1"/>
</dbReference>
<evidence type="ECO:0000313" key="7">
    <source>
        <dbReference type="EMBL" id="NGY06288.1"/>
    </source>
</evidence>
<dbReference type="GO" id="GO:0043165">
    <property type="term" value="P:Gram-negative-bacterium-type cell outer membrane assembly"/>
    <property type="evidence" value="ECO:0007669"/>
    <property type="project" value="UniProtKB-UniRule"/>
</dbReference>
<accession>A0A6M2BUY0</accession>
<dbReference type="GO" id="GO:0030674">
    <property type="term" value="F:protein-macromolecule adaptor activity"/>
    <property type="evidence" value="ECO:0007669"/>
    <property type="project" value="TreeGrafter"/>
</dbReference>
<reference evidence="7 8" key="1">
    <citation type="journal article" date="2014" name="Int. J. Syst. Evol. Microbiol.">
        <title>Solimonas terrae sp. nov., isolated from soil.</title>
        <authorList>
            <person name="Kim S.J."/>
            <person name="Moon J.Y."/>
            <person name="Weon H.Y."/>
            <person name="Ahn J.H."/>
            <person name="Chen W.M."/>
            <person name="Kwon S.W."/>
        </authorList>
    </citation>
    <scope>NUCLEOTIDE SEQUENCE [LARGE SCALE GENOMIC DNA]</scope>
    <source>
        <strain evidence="7 8">KIS83-12</strain>
    </source>
</reference>
<evidence type="ECO:0000259" key="6">
    <source>
        <dbReference type="Pfam" id="PF04355"/>
    </source>
</evidence>
<evidence type="ECO:0000313" key="8">
    <source>
        <dbReference type="Proteomes" id="UP000472676"/>
    </source>
</evidence>
<sequence>MRFLLLVSAALALSACSIIYKLPTRQGNVIEQKQLDQLKLGMTHEQVHYVMGTPIAASAFRPDRWDYVGYYKSPRGEVTERVVSLYFTDDALARMDGIAAQGTTKAIDNPDVSTVLADEKKDANDESRAESAHPSGVVLTPPNQ</sequence>
<dbReference type="GO" id="GO:1990063">
    <property type="term" value="C:Bam protein complex"/>
    <property type="evidence" value="ECO:0007669"/>
    <property type="project" value="TreeGrafter"/>
</dbReference>
<feature type="compositionally biased region" description="Basic and acidic residues" evidence="5">
    <location>
        <begin position="118"/>
        <end position="131"/>
    </location>
</feature>
<dbReference type="Gene3D" id="3.30.1450.10">
    <property type="match status" value="1"/>
</dbReference>
<gene>
    <name evidence="4" type="primary">bamE</name>
    <name evidence="7" type="ORF">G7Y85_16065</name>
</gene>
<comment type="similarity">
    <text evidence="4">Belongs to the BamE family.</text>
</comment>
<evidence type="ECO:0000256" key="3">
    <source>
        <dbReference type="ARBA" id="ARBA00023237"/>
    </source>
</evidence>
<keyword evidence="4" id="KW-0564">Palmitate</keyword>
<feature type="region of interest" description="Disordered" evidence="5">
    <location>
        <begin position="118"/>
        <end position="144"/>
    </location>
</feature>
<name>A0A6M2BUY0_9GAMM</name>
<dbReference type="AlphaFoldDB" id="A0A6M2BUY0"/>
<evidence type="ECO:0000256" key="4">
    <source>
        <dbReference type="HAMAP-Rule" id="MF_00925"/>
    </source>
</evidence>
<comment type="function">
    <text evidence="4">Part of the outer membrane protein assembly complex, which is involved in assembly and insertion of beta-barrel proteins into the outer membrane.</text>
</comment>
<dbReference type="InterPro" id="IPR037873">
    <property type="entry name" value="BamE-like"/>
</dbReference>
<dbReference type="EMBL" id="JAAMOW010000008">
    <property type="protein sequence ID" value="NGY06288.1"/>
    <property type="molecule type" value="Genomic_DNA"/>
</dbReference>
<dbReference type="Pfam" id="PF04355">
    <property type="entry name" value="BamE"/>
    <property type="match status" value="1"/>
</dbReference>
<dbReference type="PANTHER" id="PTHR37482">
    <property type="entry name" value="OUTER MEMBRANE PROTEIN ASSEMBLY FACTOR BAME"/>
    <property type="match status" value="1"/>
</dbReference>
<evidence type="ECO:0000256" key="5">
    <source>
        <dbReference type="SAM" id="MobiDB-lite"/>
    </source>
</evidence>
<keyword evidence="8" id="KW-1185">Reference proteome</keyword>
<dbReference type="HAMAP" id="MF_00925">
    <property type="entry name" value="OM_assembly_BamE"/>
    <property type="match status" value="1"/>
</dbReference>
<dbReference type="Proteomes" id="UP000472676">
    <property type="component" value="Unassembled WGS sequence"/>
</dbReference>
<protein>
    <recommendedName>
        <fullName evidence="4">Outer membrane protein assembly factor BamE</fullName>
    </recommendedName>
</protein>
<dbReference type="InterPro" id="IPR026592">
    <property type="entry name" value="BamE"/>
</dbReference>
<keyword evidence="1 4" id="KW-0732">Signal</keyword>
<keyword evidence="4" id="KW-0449">Lipoprotein</keyword>
<dbReference type="RefSeq" id="WP_166259471.1">
    <property type="nucleotide sequence ID" value="NZ_JAAMOW010000008.1"/>
</dbReference>
<dbReference type="InterPro" id="IPR007450">
    <property type="entry name" value="BamE_dom"/>
</dbReference>
<feature type="domain" description="Outer membrane protein assembly factor BamE" evidence="6">
    <location>
        <begin position="27"/>
        <end position="94"/>
    </location>
</feature>
<comment type="subunit">
    <text evidence="4">Part of the Bam complex.</text>
</comment>
<dbReference type="GO" id="GO:0051205">
    <property type="term" value="P:protein insertion into membrane"/>
    <property type="evidence" value="ECO:0007669"/>
    <property type="project" value="UniProtKB-UniRule"/>
</dbReference>
<evidence type="ECO:0000256" key="2">
    <source>
        <dbReference type="ARBA" id="ARBA00023136"/>
    </source>
</evidence>